<dbReference type="PANTHER" id="PTHR11954:SF6">
    <property type="entry name" value="MACROPHAGE MIGRATION INHIBITORY FACTOR"/>
    <property type="match status" value="1"/>
</dbReference>
<dbReference type="GO" id="GO:0005576">
    <property type="term" value="C:extracellular region"/>
    <property type="evidence" value="ECO:0007669"/>
    <property type="project" value="UniProtKB-SubCell"/>
</dbReference>
<evidence type="ECO:0000256" key="7">
    <source>
        <dbReference type="ARBA" id="ARBA00036823"/>
    </source>
</evidence>
<dbReference type="InterPro" id="IPR014347">
    <property type="entry name" value="Tautomerase/MIF_sf"/>
</dbReference>
<keyword evidence="5" id="KW-0413">Isomerase</keyword>
<name>A0AAN7BLH2_9PEZI</name>
<evidence type="ECO:0000256" key="8">
    <source>
        <dbReference type="ARBA" id="ARBA00038932"/>
    </source>
</evidence>
<evidence type="ECO:0000256" key="10">
    <source>
        <dbReference type="ARBA" id="ARBA00041631"/>
    </source>
</evidence>
<evidence type="ECO:0000313" key="15">
    <source>
        <dbReference type="Proteomes" id="UP001301958"/>
    </source>
</evidence>
<dbReference type="GO" id="GO:0050178">
    <property type="term" value="F:phenylpyruvate tautomerase activity"/>
    <property type="evidence" value="ECO:0007669"/>
    <property type="project" value="UniProtKB-EC"/>
</dbReference>
<evidence type="ECO:0000256" key="3">
    <source>
        <dbReference type="ARBA" id="ARBA00022514"/>
    </source>
</evidence>
<feature type="region of interest" description="Disordered" evidence="13">
    <location>
        <begin position="251"/>
        <end position="270"/>
    </location>
</feature>
<protein>
    <recommendedName>
        <fullName evidence="12">L-dopachrome isomerase</fullName>
        <ecNumber evidence="9">5.3.2.1</ecNumber>
        <ecNumber evidence="8">5.3.3.12</ecNumber>
    </recommendedName>
    <alternativeName>
        <fullName evidence="10">L-dopachrome tautomerase</fullName>
    </alternativeName>
    <alternativeName>
        <fullName evidence="11">Phenylpyruvate tautomerase</fullName>
    </alternativeName>
</protein>
<evidence type="ECO:0000256" key="12">
    <source>
        <dbReference type="ARBA" id="ARBA00042730"/>
    </source>
</evidence>
<evidence type="ECO:0000256" key="11">
    <source>
        <dbReference type="ARBA" id="ARBA00041912"/>
    </source>
</evidence>
<comment type="caution">
    <text evidence="14">The sequence shown here is derived from an EMBL/GenBank/DDBJ whole genome shotgun (WGS) entry which is preliminary data.</text>
</comment>
<dbReference type="InterPro" id="IPR001398">
    <property type="entry name" value="Macrophage_inhib_fac"/>
</dbReference>
<dbReference type="SUPFAM" id="SSF55331">
    <property type="entry name" value="Tautomerase/MIF"/>
    <property type="match status" value="1"/>
</dbReference>
<proteinExistence type="inferred from homology"/>
<keyword evidence="3" id="KW-0202">Cytokine</keyword>
<dbReference type="GO" id="GO:0004167">
    <property type="term" value="F:dopachrome isomerase activity"/>
    <property type="evidence" value="ECO:0007669"/>
    <property type="project" value="UniProtKB-EC"/>
</dbReference>
<feature type="region of interest" description="Disordered" evidence="13">
    <location>
        <begin position="300"/>
        <end position="321"/>
    </location>
</feature>
<reference evidence="14" key="2">
    <citation type="submission" date="2023-05" db="EMBL/GenBank/DDBJ databases">
        <authorList>
            <consortium name="Lawrence Berkeley National Laboratory"/>
            <person name="Steindorff A."/>
            <person name="Hensen N."/>
            <person name="Bonometti L."/>
            <person name="Westerberg I."/>
            <person name="Brannstrom I.O."/>
            <person name="Guillou S."/>
            <person name="Cros-Aarteil S."/>
            <person name="Calhoun S."/>
            <person name="Haridas S."/>
            <person name="Kuo A."/>
            <person name="Mondo S."/>
            <person name="Pangilinan J."/>
            <person name="Riley R."/>
            <person name="Labutti K."/>
            <person name="Andreopoulos B."/>
            <person name="Lipzen A."/>
            <person name="Chen C."/>
            <person name="Yanf M."/>
            <person name="Daum C."/>
            <person name="Ng V."/>
            <person name="Clum A."/>
            <person name="Ohm R."/>
            <person name="Martin F."/>
            <person name="Silar P."/>
            <person name="Natvig D."/>
            <person name="Lalanne C."/>
            <person name="Gautier V."/>
            <person name="Ament-Velasquez S.L."/>
            <person name="Kruys A."/>
            <person name="Hutchinson M.I."/>
            <person name="Powell A.J."/>
            <person name="Barry K."/>
            <person name="Miller A.N."/>
            <person name="Grigoriev I.V."/>
            <person name="Debuchy R."/>
            <person name="Gladieux P."/>
            <person name="Thoren M.H."/>
            <person name="Johannesson H."/>
        </authorList>
    </citation>
    <scope>NUCLEOTIDE SEQUENCE</scope>
    <source>
        <strain evidence="14">CBS 990.96</strain>
    </source>
</reference>
<keyword evidence="4" id="KW-0964">Secreted</keyword>
<evidence type="ECO:0000313" key="14">
    <source>
        <dbReference type="EMBL" id="KAK4225508.1"/>
    </source>
</evidence>
<feature type="compositionally biased region" description="Basic and acidic residues" evidence="13">
    <location>
        <begin position="12"/>
        <end position="21"/>
    </location>
</feature>
<evidence type="ECO:0000256" key="13">
    <source>
        <dbReference type="SAM" id="MobiDB-lite"/>
    </source>
</evidence>
<evidence type="ECO:0000256" key="1">
    <source>
        <dbReference type="ARBA" id="ARBA00004613"/>
    </source>
</evidence>
<dbReference type="EC" id="5.3.2.1" evidence="9"/>
<accession>A0AAN7BLH2</accession>
<comment type="catalytic activity">
    <reaction evidence="7">
        <text>L-dopachrome = 5,6-dihydroxyindole-2-carboxylate</text>
        <dbReference type="Rhea" id="RHEA:13041"/>
        <dbReference type="ChEBI" id="CHEBI:16875"/>
        <dbReference type="ChEBI" id="CHEBI:57509"/>
        <dbReference type="EC" id="5.3.3.12"/>
    </reaction>
</comment>
<feature type="compositionally biased region" description="Polar residues" evidence="13">
    <location>
        <begin position="1"/>
        <end position="10"/>
    </location>
</feature>
<dbReference type="AlphaFoldDB" id="A0AAN7BLH2"/>
<gene>
    <name evidence="14" type="ORF">QBC38DRAFT_510998</name>
</gene>
<evidence type="ECO:0000256" key="4">
    <source>
        <dbReference type="ARBA" id="ARBA00022525"/>
    </source>
</evidence>
<keyword evidence="15" id="KW-1185">Reference proteome</keyword>
<sequence length="321" mass="34797">MTAPTGQLKQSFAERKTEKKASTASYLALPGDVVRRAHKAPSKPELAKQRSRIDFFEDVFSLNETSSARERVHGDAVVMAEVKTNVIISDEFTFITTLSYHLSTRYQRPVTSIVVTLQHGACMFFGGSFDPAYVMSIFALPSQLLPTTNKRNTALIQKHMEEAIGVVPARGVLRFVPATEEQLASNGKTVAGEIDDLEKSMGQVTGEKDGAGDAQGNISRGVKARKKLSVRTLANFRPVSVSGYPVSEITPPASADEGLPPIPGSPRESVVAEESTEVVLAQQQRTARRKKSFVATIFGRSGGKASSDHHRSSLPVILSER</sequence>
<dbReference type="Pfam" id="PF01187">
    <property type="entry name" value="MIF"/>
    <property type="match status" value="1"/>
</dbReference>
<dbReference type="EC" id="5.3.3.12" evidence="8"/>
<evidence type="ECO:0000256" key="9">
    <source>
        <dbReference type="ARBA" id="ARBA00039086"/>
    </source>
</evidence>
<dbReference type="PANTHER" id="PTHR11954">
    <property type="entry name" value="D-DOPACHROME DECARBOXYLASE"/>
    <property type="match status" value="1"/>
</dbReference>
<comment type="subcellular location">
    <subcellularLocation>
        <location evidence="1">Secreted</location>
    </subcellularLocation>
</comment>
<comment type="similarity">
    <text evidence="2">Belongs to the MIF family.</text>
</comment>
<evidence type="ECO:0000256" key="6">
    <source>
        <dbReference type="ARBA" id="ARBA00036735"/>
    </source>
</evidence>
<dbReference type="Gene3D" id="3.30.429.10">
    <property type="entry name" value="Macrophage Migration Inhibitory Factor"/>
    <property type="match status" value="1"/>
</dbReference>
<comment type="catalytic activity">
    <reaction evidence="6">
        <text>3-phenylpyruvate = enol-phenylpyruvate</text>
        <dbReference type="Rhea" id="RHEA:17097"/>
        <dbReference type="ChEBI" id="CHEBI:16815"/>
        <dbReference type="ChEBI" id="CHEBI:18005"/>
        <dbReference type="EC" id="5.3.2.1"/>
    </reaction>
</comment>
<dbReference type="EMBL" id="MU865365">
    <property type="protein sequence ID" value="KAK4225508.1"/>
    <property type="molecule type" value="Genomic_DNA"/>
</dbReference>
<feature type="region of interest" description="Disordered" evidence="13">
    <location>
        <begin position="1"/>
        <end position="24"/>
    </location>
</feature>
<evidence type="ECO:0000256" key="5">
    <source>
        <dbReference type="ARBA" id="ARBA00023235"/>
    </source>
</evidence>
<reference evidence="14" key="1">
    <citation type="journal article" date="2023" name="Mol. Phylogenet. Evol.">
        <title>Genome-scale phylogeny and comparative genomics of the fungal order Sordariales.</title>
        <authorList>
            <person name="Hensen N."/>
            <person name="Bonometti L."/>
            <person name="Westerberg I."/>
            <person name="Brannstrom I.O."/>
            <person name="Guillou S."/>
            <person name="Cros-Aarteil S."/>
            <person name="Calhoun S."/>
            <person name="Haridas S."/>
            <person name="Kuo A."/>
            <person name="Mondo S."/>
            <person name="Pangilinan J."/>
            <person name="Riley R."/>
            <person name="LaButti K."/>
            <person name="Andreopoulos B."/>
            <person name="Lipzen A."/>
            <person name="Chen C."/>
            <person name="Yan M."/>
            <person name="Daum C."/>
            <person name="Ng V."/>
            <person name="Clum A."/>
            <person name="Steindorff A."/>
            <person name="Ohm R.A."/>
            <person name="Martin F."/>
            <person name="Silar P."/>
            <person name="Natvig D.O."/>
            <person name="Lalanne C."/>
            <person name="Gautier V."/>
            <person name="Ament-Velasquez S.L."/>
            <person name="Kruys A."/>
            <person name="Hutchinson M.I."/>
            <person name="Powell A.J."/>
            <person name="Barry K."/>
            <person name="Miller A.N."/>
            <person name="Grigoriev I.V."/>
            <person name="Debuchy R."/>
            <person name="Gladieux P."/>
            <person name="Hiltunen Thoren M."/>
            <person name="Johannesson H."/>
        </authorList>
    </citation>
    <scope>NUCLEOTIDE SEQUENCE</scope>
    <source>
        <strain evidence="14">CBS 990.96</strain>
    </source>
</reference>
<evidence type="ECO:0000256" key="2">
    <source>
        <dbReference type="ARBA" id="ARBA00005851"/>
    </source>
</evidence>
<organism evidence="14 15">
    <name type="scientific">Podospora fimiseda</name>
    <dbReference type="NCBI Taxonomy" id="252190"/>
    <lineage>
        <taxon>Eukaryota</taxon>
        <taxon>Fungi</taxon>
        <taxon>Dikarya</taxon>
        <taxon>Ascomycota</taxon>
        <taxon>Pezizomycotina</taxon>
        <taxon>Sordariomycetes</taxon>
        <taxon>Sordariomycetidae</taxon>
        <taxon>Sordariales</taxon>
        <taxon>Podosporaceae</taxon>
        <taxon>Podospora</taxon>
    </lineage>
</organism>
<dbReference type="Proteomes" id="UP001301958">
    <property type="component" value="Unassembled WGS sequence"/>
</dbReference>